<dbReference type="AlphaFoldDB" id="A0A1G1SRP5"/>
<dbReference type="EMBL" id="MDZC01000123">
    <property type="protein sequence ID" value="OGX81275.1"/>
    <property type="molecule type" value="Genomic_DNA"/>
</dbReference>
<dbReference type="STRING" id="1908236.BEN48_06685"/>
<organism evidence="1 2">
    <name type="scientific">Hymenobacter glacialis</name>
    <dbReference type="NCBI Taxonomy" id="1908236"/>
    <lineage>
        <taxon>Bacteria</taxon>
        <taxon>Pseudomonadati</taxon>
        <taxon>Bacteroidota</taxon>
        <taxon>Cytophagia</taxon>
        <taxon>Cytophagales</taxon>
        <taxon>Hymenobacteraceae</taxon>
        <taxon>Hymenobacter</taxon>
    </lineage>
</organism>
<proteinExistence type="predicted"/>
<evidence type="ECO:0000313" key="1">
    <source>
        <dbReference type="EMBL" id="OGX81275.1"/>
    </source>
</evidence>
<comment type="caution">
    <text evidence="1">The sequence shown here is derived from an EMBL/GenBank/DDBJ whole genome shotgun (WGS) entry which is preliminary data.</text>
</comment>
<dbReference type="Proteomes" id="UP000177791">
    <property type="component" value="Unassembled WGS sequence"/>
</dbReference>
<gene>
    <name evidence="1" type="ORF">BEN48_06685</name>
</gene>
<protein>
    <recommendedName>
        <fullName evidence="3">Lipoprotein</fullName>
    </recommendedName>
</protein>
<reference evidence="1 2" key="1">
    <citation type="submission" date="2016-08" db="EMBL/GenBank/DDBJ databases">
        <title>Hymenobacter coccineus sp. nov., Hymenobacter lapidarius sp. nov. and Hymenobacter glacialis sp. nov., isolated from Antarctic soil.</title>
        <authorList>
            <person name="Sedlacek I."/>
            <person name="Kralova S."/>
            <person name="Kyrova K."/>
            <person name="Maslanova I."/>
            <person name="Stankova E."/>
            <person name="Vrbovska V."/>
            <person name="Nemec M."/>
            <person name="Bartak M."/>
            <person name="Svec P."/>
            <person name="Busse H.-J."/>
            <person name="Pantucek R."/>
        </authorList>
    </citation>
    <scope>NUCLEOTIDE SEQUENCE [LARGE SCALE GENOMIC DNA]</scope>
    <source>
        <strain evidence="1 2">CCM 8648</strain>
    </source>
</reference>
<accession>A0A1G1SRP5</accession>
<name>A0A1G1SRP5_9BACT</name>
<evidence type="ECO:0008006" key="3">
    <source>
        <dbReference type="Google" id="ProtNLM"/>
    </source>
</evidence>
<sequence length="241" mass="27985">MGWWKFLFKQGNTLPLLMLLFGFTGCSNSKSKSEVTTDGFQIKTANPNLRNSFRQAKLISDSLARIVIAPEKLGNFYCRYHFEYYDEQRYENDSINKMPLNYDFTYYLLTEGDTIGRATVSLDNTLCLNYIDVDDFIGLRYILDGKFSVDKRKALSIGKQFGVDLNSTRARATAEFVTSSVRRYDDEHMVLNDIPALIRLAEKDDLTFYWVVENHCNGCMTLKINAETKVVYDNHRYMFVY</sequence>
<keyword evidence="2" id="KW-1185">Reference proteome</keyword>
<evidence type="ECO:0000313" key="2">
    <source>
        <dbReference type="Proteomes" id="UP000177791"/>
    </source>
</evidence>
<dbReference type="PROSITE" id="PS51257">
    <property type="entry name" value="PROKAR_LIPOPROTEIN"/>
    <property type="match status" value="1"/>
</dbReference>